<accession>A0A6J8CYN1</accession>
<dbReference type="EMBL" id="CACVKT020006153">
    <property type="protein sequence ID" value="CAC5400010.1"/>
    <property type="molecule type" value="Genomic_DNA"/>
</dbReference>
<evidence type="ECO:0000313" key="3">
    <source>
        <dbReference type="EMBL" id="CAC5400010.1"/>
    </source>
</evidence>
<dbReference type="AlphaFoldDB" id="A0A6J8CYN1"/>
<dbReference type="OrthoDB" id="10011303at2759"/>
<evidence type="ECO:0000256" key="1">
    <source>
        <dbReference type="PROSITE-ProRule" id="PRU00122"/>
    </source>
</evidence>
<evidence type="ECO:0000313" key="4">
    <source>
        <dbReference type="Proteomes" id="UP000507470"/>
    </source>
</evidence>
<proteinExistence type="predicted"/>
<dbReference type="Gene3D" id="2.60.120.200">
    <property type="match status" value="2"/>
</dbReference>
<dbReference type="InterPro" id="IPR013320">
    <property type="entry name" value="ConA-like_dom_sf"/>
</dbReference>
<keyword evidence="4" id="KW-1185">Reference proteome</keyword>
<dbReference type="Proteomes" id="UP000507470">
    <property type="component" value="Unassembled WGS sequence"/>
</dbReference>
<organism evidence="3 4">
    <name type="scientific">Mytilus coruscus</name>
    <name type="common">Sea mussel</name>
    <dbReference type="NCBI Taxonomy" id="42192"/>
    <lineage>
        <taxon>Eukaryota</taxon>
        <taxon>Metazoa</taxon>
        <taxon>Spiralia</taxon>
        <taxon>Lophotrochozoa</taxon>
        <taxon>Mollusca</taxon>
        <taxon>Bivalvia</taxon>
        <taxon>Autobranchia</taxon>
        <taxon>Pteriomorphia</taxon>
        <taxon>Mytilida</taxon>
        <taxon>Mytiloidea</taxon>
        <taxon>Mytilidae</taxon>
        <taxon>Mytilinae</taxon>
        <taxon>Mytilus</taxon>
    </lineage>
</organism>
<reference evidence="3 4" key="1">
    <citation type="submission" date="2020-06" db="EMBL/GenBank/DDBJ databases">
        <authorList>
            <person name="Li R."/>
            <person name="Bekaert M."/>
        </authorList>
    </citation>
    <scope>NUCLEOTIDE SEQUENCE [LARGE SCALE GENOMIC DNA]</scope>
    <source>
        <strain evidence="4">wild</strain>
    </source>
</reference>
<comment type="caution">
    <text evidence="1">Lacks conserved residue(s) required for the propagation of feature annotation.</text>
</comment>
<dbReference type="InterPro" id="IPR001791">
    <property type="entry name" value="Laminin_G"/>
</dbReference>
<dbReference type="SUPFAM" id="SSF49899">
    <property type="entry name" value="Concanavalin A-like lectins/glucanases"/>
    <property type="match status" value="1"/>
</dbReference>
<sequence>MLNVEESREASPGIKSTLKLDDTTQLFVSGTHINHIRPPTVTNGNFSGCISELYFDEGRIGLHEFKTSSPLCGGCREAPTAAASASTFHFLGSGYASISKIPKYNSREFQISFHFKTFWANSTLLFAGNEQLVGVLYVTDIRTNIKVLYYV</sequence>
<gene>
    <name evidence="3" type="ORF">MCOR_34229</name>
</gene>
<name>A0A6J8CYN1_MYTCO</name>
<evidence type="ECO:0000259" key="2">
    <source>
        <dbReference type="PROSITE" id="PS50025"/>
    </source>
</evidence>
<feature type="domain" description="Laminin G" evidence="2">
    <location>
        <begin position="1"/>
        <end position="75"/>
    </location>
</feature>
<dbReference type="PROSITE" id="PS50025">
    <property type="entry name" value="LAM_G_DOMAIN"/>
    <property type="match status" value="1"/>
</dbReference>
<protein>
    <recommendedName>
        <fullName evidence="2">Laminin G domain-containing protein</fullName>
    </recommendedName>
</protein>